<gene>
    <name evidence="1" type="ORF">B9T62_06135</name>
</gene>
<protein>
    <submittedName>
        <fullName evidence="1">Uncharacterized protein</fullName>
    </submittedName>
</protein>
<dbReference type="AlphaFoldDB" id="A0A2Z2KNQ8"/>
<evidence type="ECO:0000313" key="1">
    <source>
        <dbReference type="EMBL" id="ASA20418.1"/>
    </source>
</evidence>
<dbReference type="KEGG" id="pdh:B9T62_06135"/>
<dbReference type="Proteomes" id="UP000249890">
    <property type="component" value="Chromosome"/>
</dbReference>
<proteinExistence type="predicted"/>
<evidence type="ECO:0000313" key="2">
    <source>
        <dbReference type="Proteomes" id="UP000249890"/>
    </source>
</evidence>
<organism evidence="1 2">
    <name type="scientific">Paenibacillus donghaensis</name>
    <dbReference type="NCBI Taxonomy" id="414771"/>
    <lineage>
        <taxon>Bacteria</taxon>
        <taxon>Bacillati</taxon>
        <taxon>Bacillota</taxon>
        <taxon>Bacilli</taxon>
        <taxon>Bacillales</taxon>
        <taxon>Paenibacillaceae</taxon>
        <taxon>Paenibacillus</taxon>
    </lineage>
</organism>
<name>A0A2Z2KNQ8_9BACL</name>
<dbReference type="EMBL" id="CP021780">
    <property type="protein sequence ID" value="ASA20418.1"/>
    <property type="molecule type" value="Genomic_DNA"/>
</dbReference>
<accession>A0A2Z2KNQ8</accession>
<keyword evidence="2" id="KW-1185">Reference proteome</keyword>
<sequence length="171" mass="19009">MPNHCYFCFLRTEEPLFAPNALADASFGSNRGYTVRKNRSCGQNKQIEAIRSVSQPRSAVARKLRTEEPLFAPNALADASFGSNRGYTVRKNRSCGQNKQIEAIRSVSQPRSAVARKLRTEEPLFCQITAVFASYGLRSLYLLQMLLLMRHLGAIEAIQSPRTAAAAKISK</sequence>
<reference evidence="1 2" key="1">
    <citation type="submission" date="2017-06" db="EMBL/GenBank/DDBJ databases">
        <title>Complete genome sequence of Paenibacillus donghaensis KCTC 13049T isolated from East Sea sediment, South Korea.</title>
        <authorList>
            <person name="Jung B.K."/>
            <person name="Hong S.-J."/>
            <person name="Shin J.-H."/>
        </authorList>
    </citation>
    <scope>NUCLEOTIDE SEQUENCE [LARGE SCALE GENOMIC DNA]</scope>
    <source>
        <strain evidence="1 2">KCTC 13049</strain>
    </source>
</reference>